<gene>
    <name evidence="2" type="ORF">RBB81_08180</name>
</gene>
<feature type="region of interest" description="Disordered" evidence="1">
    <location>
        <begin position="1"/>
        <end position="80"/>
    </location>
</feature>
<protein>
    <submittedName>
        <fullName evidence="2">Uncharacterized protein</fullName>
    </submittedName>
</protein>
<feature type="compositionally biased region" description="Basic and acidic residues" evidence="1">
    <location>
        <begin position="42"/>
        <end position="80"/>
    </location>
</feature>
<dbReference type="RefSeq" id="WP_353073346.1">
    <property type="nucleotide sequence ID" value="NZ_CP132938.1"/>
</dbReference>
<name>A0AAU7Z574_9BACT</name>
<proteinExistence type="predicted"/>
<evidence type="ECO:0000313" key="2">
    <source>
        <dbReference type="EMBL" id="XCB23891.1"/>
    </source>
</evidence>
<reference evidence="2" key="2">
    <citation type="journal article" date="2024" name="Environ. Microbiol.">
        <title>Genome analysis and description of Tunturibacter gen. nov. expands the diversity of Terriglobia in tundra soils.</title>
        <authorList>
            <person name="Messyasz A."/>
            <person name="Mannisto M.K."/>
            <person name="Kerkhof L.J."/>
            <person name="Haggblom M.M."/>
        </authorList>
    </citation>
    <scope>NUCLEOTIDE SEQUENCE</scope>
    <source>
        <strain evidence="2">M8UP39</strain>
    </source>
</reference>
<dbReference type="KEGG" id="tgi:RBB81_08180"/>
<accession>A0AAU7Z574</accession>
<dbReference type="EMBL" id="CP132938">
    <property type="protein sequence ID" value="XCB23891.1"/>
    <property type="molecule type" value="Genomic_DNA"/>
</dbReference>
<evidence type="ECO:0000256" key="1">
    <source>
        <dbReference type="SAM" id="MobiDB-lite"/>
    </source>
</evidence>
<sequence>MEKKEEQQQQIPTGRQPKEQATVAATTKTEADPYGMTTKRTNQKEQAKRTSQKDKQTEHSKRTNEKNERRQETIVERIMT</sequence>
<reference evidence="2" key="1">
    <citation type="submission" date="2023-08" db="EMBL/GenBank/DDBJ databases">
        <authorList>
            <person name="Messyasz A."/>
            <person name="Mannisto M.K."/>
            <person name="Kerkhof L.J."/>
            <person name="Haggblom M."/>
        </authorList>
    </citation>
    <scope>NUCLEOTIDE SEQUENCE</scope>
    <source>
        <strain evidence="2">M8UP39</strain>
    </source>
</reference>
<organism evidence="2">
    <name type="scientific">Tunturiibacter gelidiferens</name>
    <dbReference type="NCBI Taxonomy" id="3069689"/>
    <lineage>
        <taxon>Bacteria</taxon>
        <taxon>Pseudomonadati</taxon>
        <taxon>Acidobacteriota</taxon>
        <taxon>Terriglobia</taxon>
        <taxon>Terriglobales</taxon>
        <taxon>Acidobacteriaceae</taxon>
        <taxon>Tunturiibacter</taxon>
    </lineage>
</organism>
<dbReference type="AlphaFoldDB" id="A0AAU7Z574"/>